<protein>
    <submittedName>
        <fullName evidence="1">Uncharacterized protein</fullName>
    </submittedName>
</protein>
<dbReference type="EMBL" id="QBKR01000006">
    <property type="protein sequence ID" value="PTX61802.1"/>
    <property type="molecule type" value="Genomic_DNA"/>
</dbReference>
<comment type="caution">
    <text evidence="1">The sequence shown here is derived from an EMBL/GenBank/DDBJ whole genome shotgun (WGS) entry which is preliminary data.</text>
</comment>
<dbReference type="Proteomes" id="UP000244240">
    <property type="component" value="Unassembled WGS sequence"/>
</dbReference>
<sequence>MGFFVPADVYGEIAQFIFHLRKLCVQDNTDTG</sequence>
<name>A0A2T6C0G8_9BACL</name>
<proteinExistence type="predicted"/>
<gene>
    <name evidence="1" type="ORF">C8P63_10654</name>
</gene>
<evidence type="ECO:0000313" key="1">
    <source>
        <dbReference type="EMBL" id="PTX61802.1"/>
    </source>
</evidence>
<reference evidence="1 2" key="1">
    <citation type="submission" date="2018-04" db="EMBL/GenBank/DDBJ databases">
        <title>Genomic Encyclopedia of Archaeal and Bacterial Type Strains, Phase II (KMG-II): from individual species to whole genera.</title>
        <authorList>
            <person name="Goeker M."/>
        </authorList>
    </citation>
    <scope>NUCLEOTIDE SEQUENCE [LARGE SCALE GENOMIC DNA]</scope>
    <source>
        <strain evidence="1 2">DSM 45787</strain>
    </source>
</reference>
<accession>A0A2T6C0G8</accession>
<organism evidence="1 2">
    <name type="scientific">Melghirimyces profundicolus</name>
    <dbReference type="NCBI Taxonomy" id="1242148"/>
    <lineage>
        <taxon>Bacteria</taxon>
        <taxon>Bacillati</taxon>
        <taxon>Bacillota</taxon>
        <taxon>Bacilli</taxon>
        <taxon>Bacillales</taxon>
        <taxon>Thermoactinomycetaceae</taxon>
        <taxon>Melghirimyces</taxon>
    </lineage>
</organism>
<keyword evidence="2" id="KW-1185">Reference proteome</keyword>
<dbReference type="AlphaFoldDB" id="A0A2T6C0G8"/>
<evidence type="ECO:0000313" key="2">
    <source>
        <dbReference type="Proteomes" id="UP000244240"/>
    </source>
</evidence>